<keyword evidence="3" id="KW-1185">Reference proteome</keyword>
<evidence type="ECO:0000256" key="1">
    <source>
        <dbReference type="SAM" id="MobiDB-lite"/>
    </source>
</evidence>
<dbReference type="PaxDb" id="4113-PGSC0003DMT400086054"/>
<accession>M1DAW4</accession>
<dbReference type="Gramene" id="PGSC0003DMT400086054">
    <property type="protein sequence ID" value="PGSC0003DMT400086054"/>
    <property type="gene ID" value="PGSC0003DMG400035625"/>
</dbReference>
<dbReference type="InParanoid" id="M1DAW4"/>
<dbReference type="Proteomes" id="UP000011115">
    <property type="component" value="Unassembled WGS sequence"/>
</dbReference>
<feature type="compositionally biased region" description="Polar residues" evidence="1">
    <location>
        <begin position="94"/>
        <end position="103"/>
    </location>
</feature>
<feature type="region of interest" description="Disordered" evidence="1">
    <location>
        <begin position="1"/>
        <end position="51"/>
    </location>
</feature>
<reference evidence="2" key="2">
    <citation type="submission" date="2015-06" db="UniProtKB">
        <authorList>
            <consortium name="EnsemblPlants"/>
        </authorList>
    </citation>
    <scope>IDENTIFICATION</scope>
    <source>
        <strain evidence="2">DM1-3 516 R44</strain>
    </source>
</reference>
<name>M1DAW4_SOLTU</name>
<organism evidence="2 3">
    <name type="scientific">Solanum tuberosum</name>
    <name type="common">Potato</name>
    <dbReference type="NCBI Taxonomy" id="4113"/>
    <lineage>
        <taxon>Eukaryota</taxon>
        <taxon>Viridiplantae</taxon>
        <taxon>Streptophyta</taxon>
        <taxon>Embryophyta</taxon>
        <taxon>Tracheophyta</taxon>
        <taxon>Spermatophyta</taxon>
        <taxon>Magnoliopsida</taxon>
        <taxon>eudicotyledons</taxon>
        <taxon>Gunneridae</taxon>
        <taxon>Pentapetalae</taxon>
        <taxon>asterids</taxon>
        <taxon>lamiids</taxon>
        <taxon>Solanales</taxon>
        <taxon>Solanaceae</taxon>
        <taxon>Solanoideae</taxon>
        <taxon>Solaneae</taxon>
        <taxon>Solanum</taxon>
    </lineage>
</organism>
<dbReference type="EnsemblPlants" id="PGSC0003DMT400086054">
    <property type="protein sequence ID" value="PGSC0003DMT400086054"/>
    <property type="gene ID" value="PGSC0003DMG400035625"/>
</dbReference>
<feature type="compositionally biased region" description="Basic and acidic residues" evidence="1">
    <location>
        <begin position="7"/>
        <end position="21"/>
    </location>
</feature>
<evidence type="ECO:0000313" key="2">
    <source>
        <dbReference type="EnsemblPlants" id="PGSC0003DMT400086054"/>
    </source>
</evidence>
<dbReference type="HOGENOM" id="CLU_029307_7_4_1"/>
<evidence type="ECO:0000313" key="3">
    <source>
        <dbReference type="Proteomes" id="UP000011115"/>
    </source>
</evidence>
<reference evidence="3" key="1">
    <citation type="journal article" date="2011" name="Nature">
        <title>Genome sequence and analysis of the tuber crop potato.</title>
        <authorList>
            <consortium name="The Potato Genome Sequencing Consortium"/>
        </authorList>
    </citation>
    <scope>NUCLEOTIDE SEQUENCE [LARGE SCALE GENOMIC DNA]</scope>
    <source>
        <strain evidence="3">cv. DM1-3 516 R44</strain>
    </source>
</reference>
<sequence length="111" mass="12266">MARPKVAGRDMPPRQTREKNFRKNTKAIGPPKIDNEGKKPNASKKTNHRDPTILSWRRGFFTAINSFLEAHDLDNLSKSVAAESSEEAPRTIIKFQSDTSSTDALADGANA</sequence>
<dbReference type="AlphaFoldDB" id="M1DAW4"/>
<proteinExistence type="predicted"/>
<feature type="region of interest" description="Disordered" evidence="1">
    <location>
        <begin position="82"/>
        <end position="111"/>
    </location>
</feature>
<protein>
    <submittedName>
        <fullName evidence="2">Uncharacterized protein</fullName>
    </submittedName>
</protein>